<dbReference type="GO" id="GO:0005737">
    <property type="term" value="C:cytoplasm"/>
    <property type="evidence" value="ECO:0007669"/>
    <property type="project" value="UniProtKB-SubCell"/>
</dbReference>
<dbReference type="AlphaFoldDB" id="A0A3E3K6H4"/>
<keyword evidence="2" id="KW-0963">Cytoplasm</keyword>
<dbReference type="HAMAP" id="MF_01477">
    <property type="entry name" value="Iojap_RsfS"/>
    <property type="match status" value="1"/>
</dbReference>
<comment type="caution">
    <text evidence="3">The sequence shown here is derived from an EMBL/GenBank/DDBJ whole genome shotgun (WGS) entry which is preliminary data.</text>
</comment>
<organism evidence="3 4">
    <name type="scientific">Sellimonas intestinalis</name>
    <dbReference type="NCBI Taxonomy" id="1653434"/>
    <lineage>
        <taxon>Bacteria</taxon>
        <taxon>Bacillati</taxon>
        <taxon>Bacillota</taxon>
        <taxon>Clostridia</taxon>
        <taxon>Lachnospirales</taxon>
        <taxon>Lachnospiraceae</taxon>
        <taxon>Sellimonas</taxon>
    </lineage>
</organism>
<dbReference type="GeneID" id="97192700"/>
<dbReference type="GO" id="GO:0017148">
    <property type="term" value="P:negative regulation of translation"/>
    <property type="evidence" value="ECO:0007669"/>
    <property type="project" value="UniProtKB-UniRule"/>
</dbReference>
<dbReference type="GO" id="GO:0090071">
    <property type="term" value="P:negative regulation of ribosome biogenesis"/>
    <property type="evidence" value="ECO:0007669"/>
    <property type="project" value="UniProtKB-UniRule"/>
</dbReference>
<reference evidence="3 4" key="1">
    <citation type="submission" date="2018-08" db="EMBL/GenBank/DDBJ databases">
        <title>A genome reference for cultivated species of the human gut microbiota.</title>
        <authorList>
            <person name="Zou Y."/>
            <person name="Xue W."/>
            <person name="Luo G."/>
        </authorList>
    </citation>
    <scope>NUCLEOTIDE SEQUENCE [LARGE SCALE GENOMIC DNA]</scope>
    <source>
        <strain evidence="3 4">AF37-2AT</strain>
    </source>
</reference>
<evidence type="ECO:0000313" key="4">
    <source>
        <dbReference type="Proteomes" id="UP000261080"/>
    </source>
</evidence>
<sequence>MELSKKMASIAYHALDSKKGEDIQVIDISEISVLADYFIIANGTSNSQVQALVDNVEEELAKEGFILKQREGYGLGTWVLLDYGDIIVHVFDKENRLFYDLERIWKDGKMISAGELED</sequence>
<dbReference type="Proteomes" id="UP000261080">
    <property type="component" value="Unassembled WGS sequence"/>
</dbReference>
<comment type="subcellular location">
    <subcellularLocation>
        <location evidence="2">Cytoplasm</location>
    </subcellularLocation>
</comment>
<gene>
    <name evidence="2 3" type="primary">rsfS</name>
    <name evidence="3" type="ORF">DW016_01845</name>
</gene>
<dbReference type="Pfam" id="PF02410">
    <property type="entry name" value="RsfS"/>
    <property type="match status" value="1"/>
</dbReference>
<evidence type="ECO:0000256" key="2">
    <source>
        <dbReference type="HAMAP-Rule" id="MF_01477"/>
    </source>
</evidence>
<evidence type="ECO:0000256" key="1">
    <source>
        <dbReference type="ARBA" id="ARBA00010574"/>
    </source>
</evidence>
<proteinExistence type="inferred from homology"/>
<protein>
    <recommendedName>
        <fullName evidence="2">Ribosomal silencing factor RsfS</fullName>
    </recommendedName>
</protein>
<dbReference type="InterPro" id="IPR004394">
    <property type="entry name" value="Iojap/RsfS/C7orf30"/>
</dbReference>
<keyword evidence="2" id="KW-0810">Translation regulation</keyword>
<dbReference type="PANTHER" id="PTHR21043">
    <property type="entry name" value="IOJAP SUPERFAMILY ORTHOLOG"/>
    <property type="match status" value="1"/>
</dbReference>
<comment type="function">
    <text evidence="2">Functions as a ribosomal silencing factor. Interacts with ribosomal protein uL14 (rplN), blocking formation of intersubunit bridge B8. Prevents association of the 30S and 50S ribosomal subunits and the formation of functional ribosomes, thus repressing translation.</text>
</comment>
<name>A0A3E3K6H4_9FIRM</name>
<dbReference type="GO" id="GO:0043023">
    <property type="term" value="F:ribosomal large subunit binding"/>
    <property type="evidence" value="ECO:0007669"/>
    <property type="project" value="TreeGrafter"/>
</dbReference>
<evidence type="ECO:0000313" key="3">
    <source>
        <dbReference type="EMBL" id="RGE90307.1"/>
    </source>
</evidence>
<dbReference type="PANTHER" id="PTHR21043:SF0">
    <property type="entry name" value="MITOCHONDRIAL ASSEMBLY OF RIBOSOMAL LARGE SUBUNIT PROTEIN 1"/>
    <property type="match status" value="1"/>
</dbReference>
<dbReference type="NCBIfam" id="TIGR00090">
    <property type="entry name" value="rsfS_iojap_ybeB"/>
    <property type="match status" value="1"/>
</dbReference>
<dbReference type="SUPFAM" id="SSF81301">
    <property type="entry name" value="Nucleotidyltransferase"/>
    <property type="match status" value="1"/>
</dbReference>
<dbReference type="Gene3D" id="3.30.460.10">
    <property type="entry name" value="Beta Polymerase, domain 2"/>
    <property type="match status" value="1"/>
</dbReference>
<keyword evidence="4" id="KW-1185">Reference proteome</keyword>
<dbReference type="InterPro" id="IPR043519">
    <property type="entry name" value="NT_sf"/>
</dbReference>
<dbReference type="RefSeq" id="WP_024732554.1">
    <property type="nucleotide sequence ID" value="NZ_BAABYU010000001.1"/>
</dbReference>
<comment type="subunit">
    <text evidence="2">Interacts with ribosomal protein uL14 (rplN).</text>
</comment>
<accession>A0A3E3K6H4</accession>
<comment type="similarity">
    <text evidence="1 2">Belongs to the Iojap/RsfS family.</text>
</comment>
<keyword evidence="2" id="KW-0678">Repressor</keyword>
<dbReference type="OrthoDB" id="9793681at2"/>
<dbReference type="GO" id="GO:0042256">
    <property type="term" value="P:cytosolic ribosome assembly"/>
    <property type="evidence" value="ECO:0007669"/>
    <property type="project" value="UniProtKB-UniRule"/>
</dbReference>
<dbReference type="EMBL" id="QVLX01000001">
    <property type="protein sequence ID" value="RGE90307.1"/>
    <property type="molecule type" value="Genomic_DNA"/>
</dbReference>